<feature type="domain" description="Cardiolipin synthase N-terminal" evidence="7">
    <location>
        <begin position="27"/>
        <end position="61"/>
    </location>
</feature>
<organism evidence="8 9">
    <name type="scientific">Algoriphagus lacus</name>
    <dbReference type="NCBI Taxonomy" id="2056311"/>
    <lineage>
        <taxon>Bacteria</taxon>
        <taxon>Pseudomonadati</taxon>
        <taxon>Bacteroidota</taxon>
        <taxon>Cytophagia</taxon>
        <taxon>Cytophagales</taxon>
        <taxon>Cyclobacteriaceae</taxon>
        <taxon>Algoriphagus</taxon>
    </lineage>
</organism>
<evidence type="ECO:0000256" key="2">
    <source>
        <dbReference type="ARBA" id="ARBA00022475"/>
    </source>
</evidence>
<keyword evidence="2" id="KW-1003">Cell membrane</keyword>
<keyword evidence="4 6" id="KW-1133">Transmembrane helix</keyword>
<evidence type="ECO:0000256" key="1">
    <source>
        <dbReference type="ARBA" id="ARBA00004651"/>
    </source>
</evidence>
<proteinExistence type="predicted"/>
<gene>
    <name evidence="8" type="ORF">D0X99_01525</name>
</gene>
<keyword evidence="5 6" id="KW-0472">Membrane</keyword>
<dbReference type="GO" id="GO:0005886">
    <property type="term" value="C:plasma membrane"/>
    <property type="evidence" value="ECO:0007669"/>
    <property type="project" value="UniProtKB-SubCell"/>
</dbReference>
<dbReference type="InterPro" id="IPR027379">
    <property type="entry name" value="CLS_N"/>
</dbReference>
<evidence type="ECO:0000256" key="6">
    <source>
        <dbReference type="SAM" id="Phobius"/>
    </source>
</evidence>
<evidence type="ECO:0000313" key="8">
    <source>
        <dbReference type="EMBL" id="RIW18394.1"/>
    </source>
</evidence>
<comment type="subcellular location">
    <subcellularLocation>
        <location evidence="1">Cell membrane</location>
        <topology evidence="1">Multi-pass membrane protein</topology>
    </subcellularLocation>
</comment>
<comment type="caution">
    <text evidence="8">The sequence shown here is derived from an EMBL/GenBank/DDBJ whole genome shotgun (WGS) entry which is preliminary data.</text>
</comment>
<evidence type="ECO:0000256" key="4">
    <source>
        <dbReference type="ARBA" id="ARBA00022989"/>
    </source>
</evidence>
<keyword evidence="9" id="KW-1185">Reference proteome</keyword>
<reference evidence="8 9" key="1">
    <citation type="submission" date="2018-09" db="EMBL/GenBank/DDBJ databases">
        <authorList>
            <person name="Wang X."/>
            <person name="Du Z."/>
        </authorList>
    </citation>
    <scope>NUCLEOTIDE SEQUENCE [LARGE SCALE GENOMIC DNA]</scope>
    <source>
        <strain evidence="8 9">N3</strain>
    </source>
</reference>
<feature type="transmembrane region" description="Helical" evidence="6">
    <location>
        <begin position="43"/>
        <end position="61"/>
    </location>
</feature>
<dbReference type="EMBL" id="QXML01000001">
    <property type="protein sequence ID" value="RIW18394.1"/>
    <property type="molecule type" value="Genomic_DNA"/>
</dbReference>
<dbReference type="RefSeq" id="WP_119475872.1">
    <property type="nucleotide sequence ID" value="NZ_QXML01000001.1"/>
</dbReference>
<evidence type="ECO:0000259" key="7">
    <source>
        <dbReference type="Pfam" id="PF13396"/>
    </source>
</evidence>
<keyword evidence="3 6" id="KW-0812">Transmembrane</keyword>
<evidence type="ECO:0000313" key="9">
    <source>
        <dbReference type="Proteomes" id="UP000283522"/>
    </source>
</evidence>
<dbReference type="AlphaFoldDB" id="A0A418PW49"/>
<name>A0A418PW49_9BACT</name>
<sequence>MDLITPSSGLIFWQLSGLVYLGFWANALFDCLRNEFRGANQKLIWLILIWVGPVFGTFQYLSMSRSSKKERKFQPNFN</sequence>
<dbReference type="Proteomes" id="UP000283522">
    <property type="component" value="Unassembled WGS sequence"/>
</dbReference>
<feature type="transmembrane region" description="Helical" evidence="6">
    <location>
        <begin position="12"/>
        <end position="31"/>
    </location>
</feature>
<accession>A0A418PW49</accession>
<evidence type="ECO:0000256" key="3">
    <source>
        <dbReference type="ARBA" id="ARBA00022692"/>
    </source>
</evidence>
<evidence type="ECO:0000256" key="5">
    <source>
        <dbReference type="ARBA" id="ARBA00023136"/>
    </source>
</evidence>
<dbReference type="OrthoDB" id="826720at2"/>
<dbReference type="Pfam" id="PF13396">
    <property type="entry name" value="PLDc_N"/>
    <property type="match status" value="1"/>
</dbReference>
<protein>
    <recommendedName>
        <fullName evidence="7">Cardiolipin synthase N-terminal domain-containing protein</fullName>
    </recommendedName>
</protein>